<dbReference type="OrthoDB" id="6418648at2759"/>
<organism evidence="3 4">
    <name type="scientific">Trichonephila clavata</name>
    <name type="common">Joro spider</name>
    <name type="synonym">Nephila clavata</name>
    <dbReference type="NCBI Taxonomy" id="2740835"/>
    <lineage>
        <taxon>Eukaryota</taxon>
        <taxon>Metazoa</taxon>
        <taxon>Ecdysozoa</taxon>
        <taxon>Arthropoda</taxon>
        <taxon>Chelicerata</taxon>
        <taxon>Arachnida</taxon>
        <taxon>Araneae</taxon>
        <taxon>Araneomorphae</taxon>
        <taxon>Entelegynae</taxon>
        <taxon>Araneoidea</taxon>
        <taxon>Nephilidae</taxon>
        <taxon>Trichonephila</taxon>
    </lineage>
</organism>
<feature type="non-terminal residue" evidence="3">
    <location>
        <position position="1"/>
    </location>
</feature>
<name>A0A8X6IN20_TRICU</name>
<dbReference type="AlphaFoldDB" id="A0A8X6IN20"/>
<feature type="signal peptide" evidence="1">
    <location>
        <begin position="1"/>
        <end position="18"/>
    </location>
</feature>
<proteinExistence type="predicted"/>
<accession>A0A8X6IN20</accession>
<keyword evidence="1" id="KW-0732">Signal</keyword>
<evidence type="ECO:0000313" key="4">
    <source>
        <dbReference type="Proteomes" id="UP000887116"/>
    </source>
</evidence>
<evidence type="ECO:0000259" key="2">
    <source>
        <dbReference type="Pfam" id="PF02010"/>
    </source>
</evidence>
<sequence length="1048" mass="115988">MDCNRVLLLLIHIQVGLSQLSFNKMLDTQTEPVQQNGFFQNVQLLGAKEFTDCESLGFRNATKNACGFCTGGSTKLSDRYFMDCMGECNGNSSSIDCNGDCLGTAYVDQCSNECVEKDVQVYRNCRGDCISSRDDKLNTDNCGVCHFGTSPFLDCTNTCYLPNKEKQMAKIQCGRCVGGTTGILESQVLDPCGNCRSDDVECPCNGTGKPDACGICNGGGTSCLRVSRFHPRALPANTKAMVEIEGAFHGRERNIKCVFALILGDQIHNKTEFFGSGNGTLVQCLVQLQVGMYRVGVRLEVGDPKEDFIEDSELLVYGQVGYTSMSPKQAVLYRRGPQELIVTFTGSKVPRLPLICIISGDELPEQKRLAPSEADTLDSCIIPYPKSSVELSVAQSFNGIHIFNTVFSLKFYAPPPAIKYSYLAEDGHAIVTLFDKPVNLSNLDECSKMLNSETLTRLGAGAVCKWASKQQLIISVQNPIKRNPFRVTFQKDVLKQDSQRYSLPETSRLTFDAWSPQPSIKAQIAISGPTIVSYCGEFTLVGHFSSPAGDAEFYWAAYREDKNSLEPSLSNVLSGAKSSSLTLNSSLLEVNTVYIFVLTTEKSSYEKYEAKHQISSVPYIGPLVTAYSDVVTQPSVTVDQRVTLRADLTIPDCSTTYEHVRLMWSVNNPEVKFNFKSKSSYVYVIEPFSLPENSTVIFYANAYFGNTINVTFSRIELRVEPLKLKAAIKGTFKRVVGNKFGKLILESEKMRTGFPLTYHWRCFDQAGSVCYNYEENATESLLIPKRIQNKPKLEIPCVKLKAGKKLEFDLQVFNAKNSFQFGQSAPTTVFVEDKDIPQCILLQHLEYINVPAGLPVAVYAAITSARSPLRSVKWDFNGFPSTYTFTTRNNKSVLLLEEGSLVGTGIYLIGLSACDIKGACGYANISIFADPGLSLCKVKLKPYVEYETVRVEINGCSIPIGRQPVTYQLYLHSRESVFPFTTPQISTIFNIVGPPQQISNGTQISAQACDKYMLCTLFYGPITVVALTESREEDREKLMKKATLAIEN</sequence>
<protein>
    <submittedName>
        <fullName evidence="3">REJ domain-containing protein</fullName>
    </submittedName>
</protein>
<gene>
    <name evidence="3" type="primary">NCL1_42252</name>
    <name evidence="3" type="ORF">TNCT_666741</name>
</gene>
<evidence type="ECO:0000256" key="1">
    <source>
        <dbReference type="SAM" id="SignalP"/>
    </source>
</evidence>
<feature type="domain" description="PKD/REJ-like" evidence="2">
    <location>
        <begin position="653"/>
        <end position="1038"/>
    </location>
</feature>
<comment type="caution">
    <text evidence="3">The sequence shown here is derived from an EMBL/GenBank/DDBJ whole genome shotgun (WGS) entry which is preliminary data.</text>
</comment>
<feature type="chain" id="PRO_5036487452" evidence="1">
    <location>
        <begin position="19"/>
        <end position="1048"/>
    </location>
</feature>
<keyword evidence="4" id="KW-1185">Reference proteome</keyword>
<dbReference type="InterPro" id="IPR002859">
    <property type="entry name" value="PKD/REJ-like"/>
</dbReference>
<dbReference type="Pfam" id="PF02010">
    <property type="entry name" value="REJ"/>
    <property type="match status" value="1"/>
</dbReference>
<evidence type="ECO:0000313" key="3">
    <source>
        <dbReference type="EMBL" id="GFR07860.1"/>
    </source>
</evidence>
<reference evidence="3" key="1">
    <citation type="submission" date="2020-07" db="EMBL/GenBank/DDBJ databases">
        <title>Multicomponent nature underlies the extraordinary mechanical properties of spider dragline silk.</title>
        <authorList>
            <person name="Kono N."/>
            <person name="Nakamura H."/>
            <person name="Mori M."/>
            <person name="Yoshida Y."/>
            <person name="Ohtoshi R."/>
            <person name="Malay A.D."/>
            <person name="Moran D.A.P."/>
            <person name="Tomita M."/>
            <person name="Numata K."/>
            <person name="Arakawa K."/>
        </authorList>
    </citation>
    <scope>NUCLEOTIDE SEQUENCE</scope>
</reference>
<dbReference type="EMBL" id="BMAO01026220">
    <property type="protein sequence ID" value="GFR07860.1"/>
    <property type="molecule type" value="Genomic_DNA"/>
</dbReference>
<dbReference type="Proteomes" id="UP000887116">
    <property type="component" value="Unassembled WGS sequence"/>
</dbReference>